<evidence type="ECO:0000313" key="5">
    <source>
        <dbReference type="EMBL" id="RCG31007.1"/>
    </source>
</evidence>
<proteinExistence type="predicted"/>
<gene>
    <name evidence="5" type="ORF">DQ384_13770</name>
</gene>
<keyword evidence="1" id="KW-0805">Transcription regulation</keyword>
<organism evidence="5 6">
    <name type="scientific">Sphaerisporangium album</name>
    <dbReference type="NCBI Taxonomy" id="509200"/>
    <lineage>
        <taxon>Bacteria</taxon>
        <taxon>Bacillati</taxon>
        <taxon>Actinomycetota</taxon>
        <taxon>Actinomycetes</taxon>
        <taxon>Streptosporangiales</taxon>
        <taxon>Streptosporangiaceae</taxon>
        <taxon>Sphaerisporangium</taxon>
    </lineage>
</organism>
<dbReference type="InterPro" id="IPR002577">
    <property type="entry name" value="HTH_HxlR"/>
</dbReference>
<sequence>MAHRSPVVFKVDAVNEKEIPAGVGTGRPAAGRATNGVDAIDASPGGALLGVAPGQPGGPGEPAAGLSGIGRALAILGDRWVLLILQRAFLLHVRTFAGWRDQLGISESVLASRLKELVRYGIFEQKAYRDGRTRLEYRLTEAGLKLWSFLVAVHSWERDWADRPDLLTLMHDRCRHDARPYLACGACRKPMTARDTHTVRGPLATFSRVGLPRQHRRTTARGDVRTDYVGYCPLSMEILGDRWSTSVLAGAFLGVRRFVDFQSELGIAPSVLTDRLKRFVELGVLQADAGRHYRLTDRGLAYFEVFAFLVHWGQRELPGPPGSDLDITHKPCGSPLSPVLLCRHCHEVLERREVRFDLSAYPHLA</sequence>
<evidence type="ECO:0000256" key="2">
    <source>
        <dbReference type="ARBA" id="ARBA00023125"/>
    </source>
</evidence>
<protein>
    <submittedName>
        <fullName evidence="5">Transcriptional regulator</fullName>
    </submittedName>
</protein>
<keyword evidence="3" id="KW-0804">Transcription</keyword>
<evidence type="ECO:0000259" key="4">
    <source>
        <dbReference type="PROSITE" id="PS51118"/>
    </source>
</evidence>
<evidence type="ECO:0000256" key="1">
    <source>
        <dbReference type="ARBA" id="ARBA00023015"/>
    </source>
</evidence>
<feature type="domain" description="HTH hxlR-type" evidence="4">
    <location>
        <begin position="229"/>
        <end position="321"/>
    </location>
</feature>
<dbReference type="Pfam" id="PF01638">
    <property type="entry name" value="HxlR"/>
    <property type="match status" value="2"/>
</dbReference>
<evidence type="ECO:0000256" key="3">
    <source>
        <dbReference type="ARBA" id="ARBA00023163"/>
    </source>
</evidence>
<reference evidence="5 6" key="1">
    <citation type="submission" date="2018-06" db="EMBL/GenBank/DDBJ databases">
        <title>Sphaerisporangium craniellae sp. nov., isolated from a marine sponge in the South China Sea.</title>
        <authorList>
            <person name="Li L."/>
        </authorList>
    </citation>
    <scope>NUCLEOTIDE SEQUENCE [LARGE SCALE GENOMIC DNA]</scope>
    <source>
        <strain evidence="5 6">CCTCC AA 208026</strain>
    </source>
</reference>
<evidence type="ECO:0000313" key="6">
    <source>
        <dbReference type="Proteomes" id="UP000253094"/>
    </source>
</evidence>
<accession>A0A367FMQ9</accession>
<dbReference type="Gene3D" id="1.10.10.10">
    <property type="entry name" value="Winged helix-like DNA-binding domain superfamily/Winged helix DNA-binding domain"/>
    <property type="match status" value="2"/>
</dbReference>
<dbReference type="PANTHER" id="PTHR33204">
    <property type="entry name" value="TRANSCRIPTIONAL REGULATOR, MARR FAMILY"/>
    <property type="match status" value="1"/>
</dbReference>
<dbReference type="InterPro" id="IPR036390">
    <property type="entry name" value="WH_DNA-bd_sf"/>
</dbReference>
<keyword evidence="2" id="KW-0238">DNA-binding</keyword>
<dbReference type="OrthoDB" id="5183359at2"/>
<feature type="domain" description="HTH hxlR-type" evidence="4">
    <location>
        <begin position="61"/>
        <end position="165"/>
    </location>
</feature>
<dbReference type="PANTHER" id="PTHR33204:SF18">
    <property type="entry name" value="TRANSCRIPTIONAL REGULATORY PROTEIN"/>
    <property type="match status" value="1"/>
</dbReference>
<comment type="caution">
    <text evidence="5">The sequence shown here is derived from an EMBL/GenBank/DDBJ whole genome shotgun (WGS) entry which is preliminary data.</text>
</comment>
<dbReference type="SUPFAM" id="SSF46785">
    <property type="entry name" value="Winged helix' DNA-binding domain"/>
    <property type="match status" value="2"/>
</dbReference>
<keyword evidence="6" id="KW-1185">Reference proteome</keyword>
<dbReference type="GO" id="GO:0003677">
    <property type="term" value="F:DNA binding"/>
    <property type="evidence" value="ECO:0007669"/>
    <property type="project" value="UniProtKB-KW"/>
</dbReference>
<dbReference type="InterPro" id="IPR036388">
    <property type="entry name" value="WH-like_DNA-bd_sf"/>
</dbReference>
<dbReference type="PROSITE" id="PS51118">
    <property type="entry name" value="HTH_HXLR"/>
    <property type="match status" value="2"/>
</dbReference>
<dbReference type="AlphaFoldDB" id="A0A367FMQ9"/>
<dbReference type="Proteomes" id="UP000253094">
    <property type="component" value="Unassembled WGS sequence"/>
</dbReference>
<dbReference type="EMBL" id="QOIL01000006">
    <property type="protein sequence ID" value="RCG31007.1"/>
    <property type="molecule type" value="Genomic_DNA"/>
</dbReference>
<name>A0A367FMQ9_9ACTN</name>